<evidence type="ECO:0000256" key="2">
    <source>
        <dbReference type="ARBA" id="ARBA00006931"/>
    </source>
</evidence>
<evidence type="ECO:0000256" key="5">
    <source>
        <dbReference type="ARBA" id="ARBA00022801"/>
    </source>
</evidence>
<evidence type="ECO:0000256" key="4">
    <source>
        <dbReference type="ARBA" id="ARBA00022692"/>
    </source>
</evidence>
<feature type="compositionally biased region" description="Low complexity" evidence="11">
    <location>
        <begin position="64"/>
        <end position="80"/>
    </location>
</feature>
<keyword evidence="8 10" id="KW-1133">Transmembrane helix</keyword>
<evidence type="ECO:0000256" key="3">
    <source>
        <dbReference type="ARBA" id="ARBA00022448"/>
    </source>
</evidence>
<accession>A0A433BPI6</accession>
<keyword evidence="7 10" id="KW-0653">Protein transport</keyword>
<evidence type="ECO:0000256" key="9">
    <source>
        <dbReference type="ARBA" id="ARBA00023136"/>
    </source>
</evidence>
<feature type="transmembrane region" description="Helical" evidence="10">
    <location>
        <begin position="1102"/>
        <end position="1121"/>
    </location>
</feature>
<comment type="subcellular location">
    <subcellularLocation>
        <location evidence="1">Endoplasmic reticulum membrane</location>
        <topology evidence="1">Multi-pass membrane protein</topology>
    </subcellularLocation>
</comment>
<dbReference type="GO" id="GO:0015031">
    <property type="term" value="P:protein transport"/>
    <property type="evidence" value="ECO:0007669"/>
    <property type="project" value="UniProtKB-KW"/>
</dbReference>
<feature type="compositionally biased region" description="Basic and acidic residues" evidence="11">
    <location>
        <begin position="1"/>
        <end position="10"/>
    </location>
</feature>
<dbReference type="EC" id="3.1.-.-" evidence="10"/>
<protein>
    <recommendedName>
        <fullName evidence="10">GPI inositol-deacylase</fullName>
        <ecNumber evidence="10">3.1.-.-</ecNumber>
    </recommendedName>
</protein>
<dbReference type="InterPro" id="IPR039529">
    <property type="entry name" value="PGAP1/BST1"/>
</dbReference>
<dbReference type="OrthoDB" id="348976at2759"/>
<dbReference type="PANTHER" id="PTHR15495:SF7">
    <property type="entry name" value="GPI INOSITOL-DEACYLASE"/>
    <property type="match status" value="1"/>
</dbReference>
<evidence type="ECO:0000259" key="13">
    <source>
        <dbReference type="Pfam" id="PF25140"/>
    </source>
</evidence>
<feature type="region of interest" description="Disordered" evidence="11">
    <location>
        <begin position="1"/>
        <end position="137"/>
    </location>
</feature>
<dbReference type="GO" id="GO:0006888">
    <property type="term" value="P:endoplasmic reticulum to Golgi vesicle-mediated transport"/>
    <property type="evidence" value="ECO:0007669"/>
    <property type="project" value="TreeGrafter"/>
</dbReference>
<evidence type="ECO:0000259" key="12">
    <source>
        <dbReference type="Pfam" id="PF07819"/>
    </source>
</evidence>
<feature type="transmembrane region" description="Helical" evidence="10">
    <location>
        <begin position="942"/>
        <end position="965"/>
    </location>
</feature>
<comment type="similarity">
    <text evidence="2 10">Belongs to the GPI inositol-deacylase family.</text>
</comment>
<dbReference type="Pfam" id="PF07819">
    <property type="entry name" value="PGAP1"/>
    <property type="match status" value="1"/>
</dbReference>
<feature type="domain" description="GPI inositol-deacylase transmembrane" evidence="13">
    <location>
        <begin position="842"/>
        <end position="1180"/>
    </location>
</feature>
<feature type="domain" description="GPI inositol-deacylase PGAP1-like alpha/beta" evidence="12">
    <location>
        <begin position="222"/>
        <end position="484"/>
    </location>
</feature>
<evidence type="ECO:0000256" key="10">
    <source>
        <dbReference type="RuleBase" id="RU365011"/>
    </source>
</evidence>
<evidence type="ECO:0000313" key="15">
    <source>
        <dbReference type="Proteomes" id="UP000268093"/>
    </source>
</evidence>
<comment type="function">
    <text evidence="10">Involved in inositol deacylation of GPI-anchored proteins which plays important roles in the quality control and ER-associated degradation of GPI-anchored proteins.</text>
</comment>
<organism evidence="14 15">
    <name type="scientific">Jimgerdemannia flammicorona</name>
    <dbReference type="NCBI Taxonomy" id="994334"/>
    <lineage>
        <taxon>Eukaryota</taxon>
        <taxon>Fungi</taxon>
        <taxon>Fungi incertae sedis</taxon>
        <taxon>Mucoromycota</taxon>
        <taxon>Mucoromycotina</taxon>
        <taxon>Endogonomycetes</taxon>
        <taxon>Endogonales</taxon>
        <taxon>Endogonaceae</taxon>
        <taxon>Jimgerdemannia</taxon>
    </lineage>
</organism>
<feature type="transmembrane region" description="Helical" evidence="10">
    <location>
        <begin position="1036"/>
        <end position="1055"/>
    </location>
</feature>
<comment type="caution">
    <text evidence="14">The sequence shown here is derived from an EMBL/GenBank/DDBJ whole genome shotgun (WGS) entry which is preliminary data.</text>
</comment>
<dbReference type="GO" id="GO:0050185">
    <property type="term" value="F:phosphatidylinositol deacylase activity"/>
    <property type="evidence" value="ECO:0007669"/>
    <property type="project" value="TreeGrafter"/>
</dbReference>
<evidence type="ECO:0000256" key="7">
    <source>
        <dbReference type="ARBA" id="ARBA00022927"/>
    </source>
</evidence>
<dbReference type="GO" id="GO:0005789">
    <property type="term" value="C:endoplasmic reticulum membrane"/>
    <property type="evidence" value="ECO:0007669"/>
    <property type="project" value="UniProtKB-SubCell"/>
</dbReference>
<dbReference type="InterPro" id="IPR012908">
    <property type="entry name" value="PGAP1-ab_dom-like"/>
</dbReference>
<gene>
    <name evidence="14" type="ORF">BC936DRAFT_138720</name>
</gene>
<dbReference type="InterPro" id="IPR056824">
    <property type="entry name" value="PGAP1_TMD"/>
</dbReference>
<evidence type="ECO:0000256" key="8">
    <source>
        <dbReference type="ARBA" id="ARBA00022989"/>
    </source>
</evidence>
<keyword evidence="3 10" id="KW-0813">Transport</keyword>
<sequence>MVGTKDHNDSADGSSSSHLVSRSDDSDSLSDSPSSYPIQHKSSSNSAPNHSGTSMSQHSKRHPSSSPFSTSGTTKHQQQPTLPPPLKTVASSPATPASSPQLDDDDDPPSTPTSPTSPTDPMVPPTRRRQRRNRRTILPPSFTSSYLCNFLLLLVTVLSLGTLAMMCDSMFNYQRDCVGCNQSYMRPSFVKLFEFDSEMTRFAGKYALYLYREKMYDNSDQPTGVPVLFIPGHAGSYKQVRSIAAEAAILYYDQLAQEPGAWERGMRGLDFFTVDFNEEFSALHGHSLLEQAEYLNDAIVYILSLYPTTRRADSRSAKLPDPTSVIIIGHSMGGVVARTMFTMHNYQPGTINTIITMSTPHLLPPAPFDWKISRIYRDINDFWRRGYTTSGASAPSAPLSPSAPNVVAHNHPLSLSDVTLVSIAGGDLDGVVCSDTANVNSIVPPSHGFTVFTTGVPDVWVGSDHPAILWCNQLVKVVARSLLEVVDARQRGQTRPVEQRMAVFRLAFLSGLEERVEGGGEVATAPSDLVSLSNIAEINKVLVHTGHRLIHKPAPEPQVHLLPIPRNTKSNTLHLDTFSLLTDQPIGRAQSFDVLLCTTPSNKPEPRPPNSPTGAWELPRPAAAKLSCRSVSDLVATVPASTVDDRFPFGGHTFKFLRLREWECKGYNYVAIVDRGSAGGTDGFIIGEHYNEDESTTVVDISLPALFLTGLRLRTLTPRPTLLSALQIPAVHNQFIAYKLVVLRPLCSVKDSHFAPFVRQVTPSSPAMYESKFHVNVKEIDVSFHGRVPFMERRSGEDAWEKKGLMLQFWADPSCPGPLEVAMKVDLYGSLGKGLMRYTMGFACFPFIIVVMVLRAQLQAYNQTGTFPHFGQGLSHVLRKTLPHILPLMAFVSMYQTTARGASSYSIGDFLSLDPTTSDKISTTASASFSLADVLIGNHDPFFWWLPPFLFVLCLGVAVTLWIFLAVVVRLLGYVAVFISTRGPAVARLITSLFDKLDLASFRRQESAMRRLQRRVITTLVLFLLVATFIPYQFAFVVAFLVHIVSCVRTVAKAMMTTEHARRQRNWDRYHYMQSILVLLFTLLPFTLPVLVVWIRNLSVQWFAPFSSDHSVLAIAPFMIYVEMLTGGKMLPRTQDAKLRFTTNLILYSIIAYALLYGVRYTHSLYFLSNGFVTWLVILHARESWVAKAIAVYAFEHLFRFQNKKRS</sequence>
<keyword evidence="6 10" id="KW-0256">Endoplasmic reticulum</keyword>
<dbReference type="Gene3D" id="3.40.50.1820">
    <property type="entry name" value="alpha/beta hydrolase"/>
    <property type="match status" value="1"/>
</dbReference>
<keyword evidence="5 10" id="KW-0378">Hydrolase</keyword>
<feature type="compositionally biased region" description="Basic residues" evidence="11">
    <location>
        <begin position="126"/>
        <end position="135"/>
    </location>
</feature>
<proteinExistence type="inferred from homology"/>
<feature type="transmembrane region" description="Helical" evidence="10">
    <location>
        <begin position="137"/>
        <end position="166"/>
    </location>
</feature>
<feature type="transmembrane region" description="Helical" evidence="10">
    <location>
        <begin position="1141"/>
        <end position="1159"/>
    </location>
</feature>
<evidence type="ECO:0000256" key="6">
    <source>
        <dbReference type="ARBA" id="ARBA00022824"/>
    </source>
</evidence>
<feature type="compositionally biased region" description="Polar residues" evidence="11">
    <location>
        <begin position="36"/>
        <end position="57"/>
    </location>
</feature>
<feature type="transmembrane region" description="Helical" evidence="10">
    <location>
        <begin position="835"/>
        <end position="854"/>
    </location>
</feature>
<name>A0A433BPI6_9FUNG</name>
<dbReference type="EMBL" id="RBNI01013609">
    <property type="protein sequence ID" value="RUP28203.1"/>
    <property type="molecule type" value="Genomic_DNA"/>
</dbReference>
<dbReference type="PANTHER" id="PTHR15495">
    <property type="entry name" value="NEGATIVE REGULATOR OF VESICLE FORMATION-RELATED"/>
    <property type="match status" value="1"/>
</dbReference>
<feature type="compositionally biased region" description="Low complexity" evidence="11">
    <location>
        <begin position="87"/>
        <end position="101"/>
    </location>
</feature>
<dbReference type="SUPFAM" id="SSF53474">
    <property type="entry name" value="alpha/beta-Hydrolases"/>
    <property type="match status" value="1"/>
</dbReference>
<evidence type="ECO:0000313" key="14">
    <source>
        <dbReference type="EMBL" id="RUP28203.1"/>
    </source>
</evidence>
<keyword evidence="9 10" id="KW-0472">Membrane</keyword>
<dbReference type="Pfam" id="PF25141">
    <property type="entry name" value="PGAP1_2nd"/>
    <property type="match status" value="1"/>
</dbReference>
<dbReference type="InterPro" id="IPR029058">
    <property type="entry name" value="AB_hydrolase_fold"/>
</dbReference>
<keyword evidence="4 10" id="KW-0812">Transmembrane</keyword>
<evidence type="ECO:0000256" key="1">
    <source>
        <dbReference type="ARBA" id="ARBA00004477"/>
    </source>
</evidence>
<evidence type="ECO:0000256" key="11">
    <source>
        <dbReference type="SAM" id="MobiDB-lite"/>
    </source>
</evidence>
<dbReference type="Pfam" id="PF25140">
    <property type="entry name" value="PGAP1_TMD"/>
    <property type="match status" value="1"/>
</dbReference>
<keyword evidence="15" id="KW-1185">Reference proteome</keyword>
<dbReference type="GO" id="GO:0006505">
    <property type="term" value="P:GPI anchor metabolic process"/>
    <property type="evidence" value="ECO:0007669"/>
    <property type="project" value="TreeGrafter"/>
</dbReference>
<dbReference type="AlphaFoldDB" id="A0A433BPI6"/>
<dbReference type="Proteomes" id="UP000268093">
    <property type="component" value="Unassembled WGS sequence"/>
</dbReference>
<feature type="transmembrane region" description="Helical" evidence="10">
    <location>
        <begin position="1076"/>
        <end position="1096"/>
    </location>
</feature>
<reference evidence="14 15" key="1">
    <citation type="journal article" date="2018" name="New Phytol.">
        <title>Phylogenomics of Endogonaceae and evolution of mycorrhizas within Mucoromycota.</title>
        <authorList>
            <person name="Chang Y."/>
            <person name="Desiro A."/>
            <person name="Na H."/>
            <person name="Sandor L."/>
            <person name="Lipzen A."/>
            <person name="Clum A."/>
            <person name="Barry K."/>
            <person name="Grigoriev I.V."/>
            <person name="Martin F.M."/>
            <person name="Stajich J.E."/>
            <person name="Smith M.E."/>
            <person name="Bonito G."/>
            <person name="Spatafora J.W."/>
        </authorList>
    </citation>
    <scope>NUCLEOTIDE SEQUENCE [LARGE SCALE GENOMIC DNA]</scope>
    <source>
        <strain evidence="14 15">GMNB39</strain>
    </source>
</reference>